<evidence type="ECO:0000313" key="3">
    <source>
        <dbReference type="Proteomes" id="UP001610335"/>
    </source>
</evidence>
<gene>
    <name evidence="2" type="ORF">BDW59DRAFT_181658</name>
</gene>
<evidence type="ECO:0000313" key="2">
    <source>
        <dbReference type="EMBL" id="KAL2819595.1"/>
    </source>
</evidence>
<dbReference type="Proteomes" id="UP001610335">
    <property type="component" value="Unassembled WGS sequence"/>
</dbReference>
<dbReference type="InterPro" id="IPR013022">
    <property type="entry name" value="Xyl_isomerase-like_TIM-brl"/>
</dbReference>
<protein>
    <submittedName>
        <fullName evidence="2">Xylose isomerase-like protein</fullName>
    </submittedName>
</protein>
<keyword evidence="3" id="KW-1185">Reference proteome</keyword>
<feature type="domain" description="Xylose isomerase-like TIM barrel" evidence="1">
    <location>
        <begin position="32"/>
        <end position="350"/>
    </location>
</feature>
<dbReference type="Gene3D" id="3.20.20.150">
    <property type="entry name" value="Divalent-metal-dependent TIM barrel enzymes"/>
    <property type="match status" value="1"/>
</dbReference>
<dbReference type="InterPro" id="IPR036237">
    <property type="entry name" value="Xyl_isomerase-like_sf"/>
</dbReference>
<dbReference type="SUPFAM" id="SSF51658">
    <property type="entry name" value="Xylose isomerase-like"/>
    <property type="match status" value="1"/>
</dbReference>
<proteinExistence type="predicted"/>
<dbReference type="PANTHER" id="PTHR12110">
    <property type="entry name" value="HYDROXYPYRUVATE ISOMERASE"/>
    <property type="match status" value="1"/>
</dbReference>
<evidence type="ECO:0000259" key="1">
    <source>
        <dbReference type="Pfam" id="PF01261"/>
    </source>
</evidence>
<dbReference type="PANTHER" id="PTHR12110:SF56">
    <property type="entry name" value="DEHYDRATASE, PUTATIVE (AFU_ORTHOLOGUE AFUA_6G08740)-RELATED"/>
    <property type="match status" value="1"/>
</dbReference>
<reference evidence="2 3" key="1">
    <citation type="submission" date="2024-07" db="EMBL/GenBank/DDBJ databases">
        <title>Section-level genome sequencing and comparative genomics of Aspergillus sections Usti and Cavernicolus.</title>
        <authorList>
            <consortium name="Lawrence Berkeley National Laboratory"/>
            <person name="Nybo J.L."/>
            <person name="Vesth T.C."/>
            <person name="Theobald S."/>
            <person name="Frisvad J.C."/>
            <person name="Larsen T.O."/>
            <person name="Kjaerboelling I."/>
            <person name="Rothschild-Mancinelli K."/>
            <person name="Lyhne E.K."/>
            <person name="Kogle M.E."/>
            <person name="Barry K."/>
            <person name="Clum A."/>
            <person name="Na H."/>
            <person name="Ledsgaard L."/>
            <person name="Lin J."/>
            <person name="Lipzen A."/>
            <person name="Kuo A."/>
            <person name="Riley R."/>
            <person name="Mondo S."/>
            <person name="LaButti K."/>
            <person name="Haridas S."/>
            <person name="Pangalinan J."/>
            <person name="Salamov A.A."/>
            <person name="Simmons B.A."/>
            <person name="Magnuson J.K."/>
            <person name="Chen J."/>
            <person name="Drula E."/>
            <person name="Henrissat B."/>
            <person name="Wiebenga A."/>
            <person name="Lubbers R.J."/>
            <person name="Gomes A.C."/>
            <person name="Makela M.R."/>
            <person name="Stajich J."/>
            <person name="Grigoriev I.V."/>
            <person name="Mortensen U.H."/>
            <person name="De vries R.P."/>
            <person name="Baker S.E."/>
            <person name="Andersen M.R."/>
        </authorList>
    </citation>
    <scope>NUCLEOTIDE SEQUENCE [LARGE SCALE GENOMIC DNA]</scope>
    <source>
        <strain evidence="2 3">CBS 600.67</strain>
    </source>
</reference>
<comment type="caution">
    <text evidence="2">The sequence shown here is derived from an EMBL/GenBank/DDBJ whole genome shotgun (WGS) entry which is preliminary data.</text>
</comment>
<accession>A0ABR4HVT4</accession>
<dbReference type="EMBL" id="JBFXLS010000076">
    <property type="protein sequence ID" value="KAL2819595.1"/>
    <property type="molecule type" value="Genomic_DNA"/>
</dbReference>
<dbReference type="InterPro" id="IPR050312">
    <property type="entry name" value="IolE/XylAMocC-like"/>
</dbReference>
<name>A0ABR4HVT4_9EURO</name>
<organism evidence="2 3">
    <name type="scientific">Aspergillus cavernicola</name>
    <dbReference type="NCBI Taxonomy" id="176166"/>
    <lineage>
        <taxon>Eukaryota</taxon>
        <taxon>Fungi</taxon>
        <taxon>Dikarya</taxon>
        <taxon>Ascomycota</taxon>
        <taxon>Pezizomycotina</taxon>
        <taxon>Eurotiomycetes</taxon>
        <taxon>Eurotiomycetidae</taxon>
        <taxon>Eurotiales</taxon>
        <taxon>Aspergillaceae</taxon>
        <taxon>Aspergillus</taxon>
        <taxon>Aspergillus subgen. Nidulantes</taxon>
    </lineage>
</organism>
<sequence>MNTTTSIIPTSYATCSLNPPTTPLPSKLKTLASKSPFTGIELSFPDLLSYASTLHNNNTNTKTEIKPNNYPALCAAASNLRALCTSLNLQVIMLQPFSNFEGWPRGSNERSEAFERARGWIEIMDAGGIRILQVGSSDTPLEKLSGFFGSWGGQDREEEEEEEKKKKKKLRRDIVDDLQELGTMLAERGMDLAYENWCWSSHAPGWKDVWDIVEEVDRENVGLCLDTFQSAGGEFGDPTTESGLIGGVESGSPGERELKRRFEGSMGELSVVVPKEKIFLLQVSDAYRPSKGPLEAGVVDGTAARGRWSHDFRPMPYDGGYLPIEDVGRAVLKTGFRGWFSMEIFDGGKDGEWGKREECDIGEFVERSGGSMARFIDSCLSQG</sequence>
<dbReference type="Pfam" id="PF01261">
    <property type="entry name" value="AP_endonuc_2"/>
    <property type="match status" value="1"/>
</dbReference>